<keyword evidence="2" id="KW-0808">Transferase</keyword>
<organism evidence="2 3">
    <name type="scientific">Mucilaginibacter ginkgonis</name>
    <dbReference type="NCBI Taxonomy" id="2682091"/>
    <lineage>
        <taxon>Bacteria</taxon>
        <taxon>Pseudomonadati</taxon>
        <taxon>Bacteroidota</taxon>
        <taxon>Sphingobacteriia</taxon>
        <taxon>Sphingobacteriales</taxon>
        <taxon>Sphingobacteriaceae</taxon>
        <taxon>Mucilaginibacter</taxon>
    </lineage>
</organism>
<dbReference type="AlphaFoldDB" id="A0A6I4HVZ0"/>
<reference evidence="2 3" key="1">
    <citation type="submission" date="2020-12" db="EMBL/GenBank/DDBJ databases">
        <title>HMF7856_wgs.fasta genome submission.</title>
        <authorList>
            <person name="Kang H."/>
            <person name="Kim H."/>
            <person name="Joh K."/>
        </authorList>
    </citation>
    <scope>NUCLEOTIDE SEQUENCE [LARGE SCALE GENOMIC DNA]</scope>
    <source>
        <strain evidence="2 3">HMF7856</strain>
    </source>
</reference>
<sequence>MEENLFSYGTLQLEAVQLTTFGRKLKGFKDALVGYVTTTITIADEGVVETSGQAEHLALVHTGNVTDRVEGMVYQVEHHEFEKVDTYEGSNYKRVIATMASGITTWVYVKA</sequence>
<dbReference type="Pfam" id="PF06094">
    <property type="entry name" value="GGACT"/>
    <property type="match status" value="1"/>
</dbReference>
<dbReference type="RefSeq" id="WP_157523579.1">
    <property type="nucleotide sequence ID" value="NZ_CP066775.1"/>
</dbReference>
<feature type="domain" description="Gamma-glutamylcyclotransferase AIG2-like" evidence="1">
    <location>
        <begin position="5"/>
        <end position="110"/>
    </location>
</feature>
<dbReference type="GO" id="GO:0016740">
    <property type="term" value="F:transferase activity"/>
    <property type="evidence" value="ECO:0007669"/>
    <property type="project" value="UniProtKB-KW"/>
</dbReference>
<accession>A0A6I4HVZ0</accession>
<dbReference type="EMBL" id="CP066775">
    <property type="protein sequence ID" value="QQL51005.1"/>
    <property type="molecule type" value="Genomic_DNA"/>
</dbReference>
<dbReference type="InterPro" id="IPR013024">
    <property type="entry name" value="GGCT-like"/>
</dbReference>
<dbReference type="SUPFAM" id="SSF110857">
    <property type="entry name" value="Gamma-glutamyl cyclotransferase-like"/>
    <property type="match status" value="1"/>
</dbReference>
<dbReference type="CDD" id="cd06661">
    <property type="entry name" value="GGCT_like"/>
    <property type="match status" value="1"/>
</dbReference>
<protein>
    <submittedName>
        <fullName evidence="2">Gamma-glutamylcyclotransferase</fullName>
    </submittedName>
</protein>
<dbReference type="InterPro" id="IPR036568">
    <property type="entry name" value="GGCT-like_sf"/>
</dbReference>
<keyword evidence="3" id="KW-1185">Reference proteome</keyword>
<evidence type="ECO:0000313" key="2">
    <source>
        <dbReference type="EMBL" id="QQL51005.1"/>
    </source>
</evidence>
<dbReference type="KEGG" id="mgik:GO620_006020"/>
<dbReference type="Proteomes" id="UP000429232">
    <property type="component" value="Chromosome"/>
</dbReference>
<evidence type="ECO:0000313" key="3">
    <source>
        <dbReference type="Proteomes" id="UP000429232"/>
    </source>
</evidence>
<proteinExistence type="predicted"/>
<dbReference type="InterPro" id="IPR009288">
    <property type="entry name" value="AIG2-like_dom"/>
</dbReference>
<gene>
    <name evidence="2" type="ORF">GO620_006020</name>
</gene>
<evidence type="ECO:0000259" key="1">
    <source>
        <dbReference type="Pfam" id="PF06094"/>
    </source>
</evidence>
<dbReference type="Gene3D" id="3.10.490.10">
    <property type="entry name" value="Gamma-glutamyl cyclotransferase-like"/>
    <property type="match status" value="1"/>
</dbReference>
<name>A0A6I4HVZ0_9SPHI</name>